<sequence length="460" mass="50966">MLSGLEVLRSIDQTLQQAQREAAAIDREIARLTERLVVLREDEAETYRRLARLRLDAVRGDGVVAALSAAEARAKALLAQRQQVLERFDGALEALGRQWTELDGARSAAAKTVEERAQAAAAAQQAARSALAQTEPYRRQRAAAEAALKTAHFAEQKTALAEQDRALKGKPYEDDPLFVYLWERGWGTPAYRAGPVTRWFDRWVARLCGFDTARANYALLQEIPRRLAEHAAGLRARADKAVADWRELERAALDQGDARQLQEGLRAAQAELEALEQRREALEARLAEARNERNRWAQGEDATTREALGVLESALRREDLRGLREAALGTPFDEDDAAVRRLEHLAQERARIEAAVATQKTIQAAQRRRLEQLAEVRREYRQKGYGSDAWDFGQDDLLSALLGEMLRGAISRDVFWDGLGHHRRPGPSVPGSLGGLAGPGATPREEERFGGGGFGTGGSF</sequence>
<name>A0ABM9NF31_9GAMM</name>
<organism evidence="3 4">
    <name type="scientific">Candidatus Methylocalor cossyra</name>
    <dbReference type="NCBI Taxonomy" id="3108543"/>
    <lineage>
        <taxon>Bacteria</taxon>
        <taxon>Pseudomonadati</taxon>
        <taxon>Pseudomonadota</taxon>
        <taxon>Gammaproteobacteria</taxon>
        <taxon>Methylococcales</taxon>
        <taxon>Methylococcaceae</taxon>
        <taxon>Candidatus Methylocalor</taxon>
    </lineage>
</organism>
<dbReference type="EMBL" id="OZ026884">
    <property type="protein sequence ID" value="CAL1239195.1"/>
    <property type="molecule type" value="Genomic_DNA"/>
</dbReference>
<evidence type="ECO:0008006" key="5">
    <source>
        <dbReference type="Google" id="ProtNLM"/>
    </source>
</evidence>
<evidence type="ECO:0000256" key="2">
    <source>
        <dbReference type="SAM" id="MobiDB-lite"/>
    </source>
</evidence>
<protein>
    <recommendedName>
        <fullName evidence="5">Chromosome partition protein Smc</fullName>
    </recommendedName>
</protein>
<evidence type="ECO:0000256" key="1">
    <source>
        <dbReference type="SAM" id="Coils"/>
    </source>
</evidence>
<reference evidence="3 4" key="1">
    <citation type="submission" date="2024-04" db="EMBL/GenBank/DDBJ databases">
        <authorList>
            <person name="Cremers G."/>
        </authorList>
    </citation>
    <scope>NUCLEOTIDE SEQUENCE [LARGE SCALE GENOMIC DNA]</scope>
    <source>
        <strain evidence="3">MeCH1-AG</strain>
    </source>
</reference>
<accession>A0ABM9NF31</accession>
<dbReference type="RefSeq" id="WP_348758780.1">
    <property type="nucleotide sequence ID" value="NZ_OZ026884.1"/>
</dbReference>
<keyword evidence="4" id="KW-1185">Reference proteome</keyword>
<feature type="compositionally biased region" description="Gly residues" evidence="2">
    <location>
        <begin position="450"/>
        <end position="460"/>
    </location>
</feature>
<feature type="region of interest" description="Disordered" evidence="2">
    <location>
        <begin position="423"/>
        <end position="460"/>
    </location>
</feature>
<dbReference type="Proteomes" id="UP001497493">
    <property type="component" value="Chromosome"/>
</dbReference>
<evidence type="ECO:0000313" key="4">
    <source>
        <dbReference type="Proteomes" id="UP001497493"/>
    </source>
</evidence>
<feature type="coiled-coil region" evidence="1">
    <location>
        <begin position="258"/>
        <end position="299"/>
    </location>
</feature>
<evidence type="ECO:0000313" key="3">
    <source>
        <dbReference type="EMBL" id="CAL1239195.1"/>
    </source>
</evidence>
<keyword evidence="1" id="KW-0175">Coiled coil</keyword>
<proteinExistence type="predicted"/>
<gene>
    <name evidence="3" type="ORF">MECH1_V1_0419</name>
</gene>
<feature type="coiled-coil region" evidence="1">
    <location>
        <begin position="8"/>
        <end position="42"/>
    </location>
</feature>